<feature type="domain" description="RNase H type-1" evidence="12">
    <location>
        <begin position="78"/>
        <end position="216"/>
    </location>
</feature>
<dbReference type="GO" id="GO:0003676">
    <property type="term" value="F:nucleic acid binding"/>
    <property type="evidence" value="ECO:0007669"/>
    <property type="project" value="InterPro"/>
</dbReference>
<sequence>MFMVINRRRSLNMSKYYAVKSGIRPGVYTSWKECEKHVKGFSGATYKSFSSLEEAERYLSKGDETLKVSQSSISESDFSNSVDIYVDGSWCQSKEQYGWGFVAVIEDDIKFTQHGKSSNPKYTGSKQVGGEIVAVLQGIDYAIKNGYDHVTIHYDYMGIEKWASGEWKANVPISEAYVYYMEKKVEKINLSFVKVKAHSHNKYNDMADRLAKKGAFK</sequence>
<gene>
    <name evidence="13" type="ORF">CBF36_08705</name>
</gene>
<dbReference type="PANTHER" id="PTHR10642:SF26">
    <property type="entry name" value="RIBONUCLEASE H1"/>
    <property type="match status" value="1"/>
</dbReference>
<dbReference type="InterPro" id="IPR050092">
    <property type="entry name" value="RNase_H"/>
</dbReference>
<dbReference type="CDD" id="cd09277">
    <property type="entry name" value="RNase_HI_bacteria_like"/>
    <property type="match status" value="1"/>
</dbReference>
<protein>
    <recommendedName>
        <fullName evidence="6">Ribonuclease H</fullName>
        <ecNumber evidence="5">3.1.26.4</ecNumber>
    </recommendedName>
</protein>
<evidence type="ECO:0000256" key="10">
    <source>
        <dbReference type="ARBA" id="ARBA00022801"/>
    </source>
</evidence>
<evidence type="ECO:0000313" key="13">
    <source>
        <dbReference type="EMBL" id="RST92438.1"/>
    </source>
</evidence>
<dbReference type="InterPro" id="IPR012337">
    <property type="entry name" value="RNaseH-like_sf"/>
</dbReference>
<comment type="caution">
    <text evidence="13">The sequence shown here is derived from an EMBL/GenBank/DDBJ whole genome shotgun (WGS) entry which is preliminary data.</text>
</comment>
<evidence type="ECO:0000256" key="11">
    <source>
        <dbReference type="ARBA" id="ARBA00022842"/>
    </source>
</evidence>
<keyword evidence="11" id="KW-0460">Magnesium</keyword>
<dbReference type="GO" id="GO:0004523">
    <property type="term" value="F:RNA-DNA hybrid ribonuclease activity"/>
    <property type="evidence" value="ECO:0007669"/>
    <property type="project" value="UniProtKB-EC"/>
</dbReference>
<name>A0A429ZFF2_9ENTE</name>
<evidence type="ECO:0000256" key="9">
    <source>
        <dbReference type="ARBA" id="ARBA00022759"/>
    </source>
</evidence>
<dbReference type="SUPFAM" id="SSF55658">
    <property type="entry name" value="L9 N-domain-like"/>
    <property type="match status" value="1"/>
</dbReference>
<dbReference type="FunFam" id="3.40.970.10:FF:000002">
    <property type="entry name" value="Ribonuclease H"/>
    <property type="match status" value="1"/>
</dbReference>
<keyword evidence="10" id="KW-0378">Hydrolase</keyword>
<dbReference type="EC" id="3.1.26.4" evidence="5"/>
<dbReference type="SUPFAM" id="SSF53098">
    <property type="entry name" value="Ribonuclease H-like"/>
    <property type="match status" value="1"/>
</dbReference>
<comment type="cofactor">
    <cofactor evidence="2">
        <name>Mg(2+)</name>
        <dbReference type="ChEBI" id="CHEBI:18420"/>
    </cofactor>
</comment>
<evidence type="ECO:0000256" key="2">
    <source>
        <dbReference type="ARBA" id="ARBA00001946"/>
    </source>
</evidence>
<dbReference type="EMBL" id="NGJT01000016">
    <property type="protein sequence ID" value="RST92438.1"/>
    <property type="molecule type" value="Genomic_DNA"/>
</dbReference>
<accession>A0A429ZFF2</accession>
<evidence type="ECO:0000256" key="6">
    <source>
        <dbReference type="ARBA" id="ARBA00017721"/>
    </source>
</evidence>
<evidence type="ECO:0000256" key="7">
    <source>
        <dbReference type="ARBA" id="ARBA00022722"/>
    </source>
</evidence>
<evidence type="ECO:0000256" key="4">
    <source>
        <dbReference type="ARBA" id="ARBA00005300"/>
    </source>
</evidence>
<keyword evidence="7" id="KW-0540">Nuclease</keyword>
<dbReference type="AlphaFoldDB" id="A0A429ZFF2"/>
<dbReference type="Pfam" id="PF01693">
    <property type="entry name" value="Cauli_VI"/>
    <property type="match status" value="1"/>
</dbReference>
<dbReference type="InterPro" id="IPR036397">
    <property type="entry name" value="RNaseH_sf"/>
</dbReference>
<dbReference type="GO" id="GO:0046872">
    <property type="term" value="F:metal ion binding"/>
    <property type="evidence" value="ECO:0007669"/>
    <property type="project" value="UniProtKB-KW"/>
</dbReference>
<dbReference type="Pfam" id="PF00075">
    <property type="entry name" value="RNase_H"/>
    <property type="match status" value="1"/>
</dbReference>
<evidence type="ECO:0000256" key="3">
    <source>
        <dbReference type="ARBA" id="ARBA00004065"/>
    </source>
</evidence>
<dbReference type="GO" id="GO:0043137">
    <property type="term" value="P:DNA replication, removal of RNA primer"/>
    <property type="evidence" value="ECO:0007669"/>
    <property type="project" value="TreeGrafter"/>
</dbReference>
<dbReference type="PROSITE" id="PS50879">
    <property type="entry name" value="RNASE_H_1"/>
    <property type="match status" value="1"/>
</dbReference>
<dbReference type="InterPro" id="IPR009027">
    <property type="entry name" value="Ribosomal_bL9/RNase_H1_N"/>
</dbReference>
<reference evidence="13 14" key="1">
    <citation type="submission" date="2017-05" db="EMBL/GenBank/DDBJ databases">
        <title>Vagococcus spp. assemblies.</title>
        <authorList>
            <person name="Gulvik C.A."/>
        </authorList>
    </citation>
    <scope>NUCLEOTIDE SEQUENCE [LARGE SCALE GENOMIC DNA]</scope>
    <source>
        <strain evidence="13 14">SS1994</strain>
    </source>
</reference>
<evidence type="ECO:0000256" key="1">
    <source>
        <dbReference type="ARBA" id="ARBA00000077"/>
    </source>
</evidence>
<keyword evidence="14" id="KW-1185">Reference proteome</keyword>
<evidence type="ECO:0000256" key="5">
    <source>
        <dbReference type="ARBA" id="ARBA00012180"/>
    </source>
</evidence>
<comment type="similarity">
    <text evidence="4">Belongs to the RNase H family.</text>
</comment>
<dbReference type="Gene3D" id="3.30.420.10">
    <property type="entry name" value="Ribonuclease H-like superfamily/Ribonuclease H"/>
    <property type="match status" value="1"/>
</dbReference>
<dbReference type="PANTHER" id="PTHR10642">
    <property type="entry name" value="RIBONUCLEASE H1"/>
    <property type="match status" value="1"/>
</dbReference>
<proteinExistence type="inferred from homology"/>
<dbReference type="Gene3D" id="3.40.970.10">
    <property type="entry name" value="Ribonuclease H1, N-terminal domain"/>
    <property type="match status" value="1"/>
</dbReference>
<evidence type="ECO:0000313" key="14">
    <source>
        <dbReference type="Proteomes" id="UP000288490"/>
    </source>
</evidence>
<dbReference type="OrthoDB" id="9811552at2"/>
<evidence type="ECO:0000256" key="8">
    <source>
        <dbReference type="ARBA" id="ARBA00022723"/>
    </source>
</evidence>
<dbReference type="InterPro" id="IPR011320">
    <property type="entry name" value="RNase_H1_N"/>
</dbReference>
<organism evidence="13 14">
    <name type="scientific">Vagococcus bubulae</name>
    <dbReference type="NCBI Taxonomy" id="1977868"/>
    <lineage>
        <taxon>Bacteria</taxon>
        <taxon>Bacillati</taxon>
        <taxon>Bacillota</taxon>
        <taxon>Bacilli</taxon>
        <taxon>Lactobacillales</taxon>
        <taxon>Enterococcaceae</taxon>
        <taxon>Vagococcus</taxon>
    </lineage>
</organism>
<dbReference type="InterPro" id="IPR002156">
    <property type="entry name" value="RNaseH_domain"/>
</dbReference>
<comment type="function">
    <text evidence="3">Endonuclease that specifically degrades the RNA of RNA-DNA hybrids.</text>
</comment>
<keyword evidence="8" id="KW-0479">Metal-binding</keyword>
<comment type="catalytic activity">
    <reaction evidence="1">
        <text>Endonucleolytic cleavage to 5'-phosphomonoester.</text>
        <dbReference type="EC" id="3.1.26.4"/>
    </reaction>
</comment>
<evidence type="ECO:0000259" key="12">
    <source>
        <dbReference type="PROSITE" id="PS50879"/>
    </source>
</evidence>
<keyword evidence="9" id="KW-0255">Endonuclease</keyword>
<dbReference type="Proteomes" id="UP000288490">
    <property type="component" value="Unassembled WGS sequence"/>
</dbReference>
<dbReference type="InterPro" id="IPR037056">
    <property type="entry name" value="RNase_H1_N_sf"/>
</dbReference>